<sequence length="29" mass="3576">MDFVINFCRHGNVLRYSNQSYSFEYLKLM</sequence>
<gene>
    <name evidence="1" type="ORF">BYL167_LOCUS54431</name>
    <name evidence="2" type="ORF">GIL414_LOCUS64290</name>
</gene>
<dbReference type="Proteomes" id="UP000681720">
    <property type="component" value="Unassembled WGS sequence"/>
</dbReference>
<dbReference type="AlphaFoldDB" id="A0A8S3D3G7"/>
<evidence type="ECO:0000313" key="2">
    <source>
        <dbReference type="EMBL" id="CAF5136855.1"/>
    </source>
</evidence>
<evidence type="ECO:0000313" key="1">
    <source>
        <dbReference type="EMBL" id="CAF4965646.1"/>
    </source>
</evidence>
<reference evidence="1" key="1">
    <citation type="submission" date="2021-02" db="EMBL/GenBank/DDBJ databases">
        <authorList>
            <person name="Nowell W R."/>
        </authorList>
    </citation>
    <scope>NUCLEOTIDE SEQUENCE</scope>
</reference>
<dbReference type="Proteomes" id="UP000681967">
    <property type="component" value="Unassembled WGS sequence"/>
</dbReference>
<feature type="non-terminal residue" evidence="1">
    <location>
        <position position="29"/>
    </location>
</feature>
<dbReference type="EMBL" id="CAJOBJ010275442">
    <property type="protein sequence ID" value="CAF5136855.1"/>
    <property type="molecule type" value="Genomic_DNA"/>
</dbReference>
<name>A0A8S3D3G7_9BILA</name>
<dbReference type="EMBL" id="CAJOBH010191634">
    <property type="protein sequence ID" value="CAF4965646.1"/>
    <property type="molecule type" value="Genomic_DNA"/>
</dbReference>
<accession>A0A8S3D3G7</accession>
<protein>
    <submittedName>
        <fullName evidence="1">Uncharacterized protein</fullName>
    </submittedName>
</protein>
<organism evidence="1 3">
    <name type="scientific">Rotaria magnacalcarata</name>
    <dbReference type="NCBI Taxonomy" id="392030"/>
    <lineage>
        <taxon>Eukaryota</taxon>
        <taxon>Metazoa</taxon>
        <taxon>Spiralia</taxon>
        <taxon>Gnathifera</taxon>
        <taxon>Rotifera</taxon>
        <taxon>Eurotatoria</taxon>
        <taxon>Bdelloidea</taxon>
        <taxon>Philodinida</taxon>
        <taxon>Philodinidae</taxon>
        <taxon>Rotaria</taxon>
    </lineage>
</organism>
<comment type="caution">
    <text evidence="1">The sequence shown here is derived from an EMBL/GenBank/DDBJ whole genome shotgun (WGS) entry which is preliminary data.</text>
</comment>
<proteinExistence type="predicted"/>
<evidence type="ECO:0000313" key="3">
    <source>
        <dbReference type="Proteomes" id="UP000681967"/>
    </source>
</evidence>